<dbReference type="Proteomes" id="UP000014387">
    <property type="component" value="Unassembled WGS sequence"/>
</dbReference>
<name>A0A9W5RF57_9ACTO</name>
<sequence length="62" mass="7291">MSEKTAEAKKTVEELDPRTAARLARAPLPTKYTTFKRNFIPYQLVRFAMFNIRTLDIVRRSM</sequence>
<protein>
    <submittedName>
        <fullName evidence="1">Uncharacterized protein</fullName>
    </submittedName>
</protein>
<accession>A0A9W5RF57</accession>
<proteinExistence type="predicted"/>
<evidence type="ECO:0000313" key="1">
    <source>
        <dbReference type="EMBL" id="EPD31286.1"/>
    </source>
</evidence>
<evidence type="ECO:0000313" key="2">
    <source>
        <dbReference type="Proteomes" id="UP000014387"/>
    </source>
</evidence>
<keyword evidence="2" id="KW-1185">Reference proteome</keyword>
<dbReference type="AlphaFoldDB" id="A0A9W5RF57"/>
<comment type="caution">
    <text evidence="1">The sequence shown here is derived from an EMBL/GenBank/DDBJ whole genome shotgun (WGS) entry which is preliminary data.</text>
</comment>
<dbReference type="RefSeq" id="WP_016444397.1">
    <property type="nucleotide sequence ID" value="NZ_KE150266.1"/>
</dbReference>
<reference evidence="1 2" key="1">
    <citation type="submission" date="2013-05" db="EMBL/GenBank/DDBJ databases">
        <title>The Genome Sequence of Actinomyces europaeus ACS-120-V-COL10B.</title>
        <authorList>
            <consortium name="The Broad Institute Genomics Platform"/>
            <person name="Earl A."/>
            <person name="Ward D."/>
            <person name="Feldgarden M."/>
            <person name="Gevers D."/>
            <person name="Saerens B."/>
            <person name="Vaneechoutte M."/>
            <person name="Walker B."/>
            <person name="Young S."/>
            <person name="Zeng Q."/>
            <person name="Gargeya S."/>
            <person name="Fitzgerald M."/>
            <person name="Haas B."/>
            <person name="Abouelleil A."/>
            <person name="Allen A.W."/>
            <person name="Alvarado L."/>
            <person name="Arachchi H.M."/>
            <person name="Berlin A.M."/>
            <person name="Chapman S.B."/>
            <person name="Gainer-Dewar J."/>
            <person name="Goldberg J."/>
            <person name="Griggs A."/>
            <person name="Gujja S."/>
            <person name="Hansen M."/>
            <person name="Howarth C."/>
            <person name="Imamovic A."/>
            <person name="Ireland A."/>
            <person name="Larimer J."/>
            <person name="McCowan C."/>
            <person name="Murphy C."/>
            <person name="Pearson M."/>
            <person name="Poon T.W."/>
            <person name="Priest M."/>
            <person name="Roberts A."/>
            <person name="Saif S."/>
            <person name="Shea T."/>
            <person name="Sisk P."/>
            <person name="Sykes S."/>
            <person name="Wortman J."/>
            <person name="Nusbaum C."/>
            <person name="Birren B."/>
        </authorList>
    </citation>
    <scope>NUCLEOTIDE SEQUENCE [LARGE SCALE GENOMIC DNA]</scope>
    <source>
        <strain evidence="1 2">ACS-120-V-Col10b</strain>
    </source>
</reference>
<gene>
    <name evidence="1" type="ORF">HMPREF9238_01054</name>
</gene>
<dbReference type="EMBL" id="AGWN01000001">
    <property type="protein sequence ID" value="EPD31286.1"/>
    <property type="molecule type" value="Genomic_DNA"/>
</dbReference>
<organism evidence="1 2">
    <name type="scientific">Gleimia europaea ACS-120-V-Col10b</name>
    <dbReference type="NCBI Taxonomy" id="883069"/>
    <lineage>
        <taxon>Bacteria</taxon>
        <taxon>Bacillati</taxon>
        <taxon>Actinomycetota</taxon>
        <taxon>Actinomycetes</taxon>
        <taxon>Actinomycetales</taxon>
        <taxon>Actinomycetaceae</taxon>
        <taxon>Gleimia</taxon>
    </lineage>
</organism>
<dbReference type="OrthoDB" id="9906989at2"/>